<name>M7SN70_EUTLA</name>
<feature type="region of interest" description="Disordered" evidence="1">
    <location>
        <begin position="1"/>
        <end position="24"/>
    </location>
</feature>
<dbReference type="Pfam" id="PF08699">
    <property type="entry name" value="ArgoL1"/>
    <property type="match status" value="1"/>
</dbReference>
<protein>
    <submittedName>
        <fullName evidence="3">Putative rna interference and gene silencing protein</fullName>
    </submittedName>
</protein>
<sequence length="281" mass="31836">MATSTNPYRQVVKINGRDPAPPDPGVRQVEDALEAEMAVRTQDITTSFPARPGYGTRGERVQLWANYVNLKIDVDLKLHRYEIETSPTVVGKKLARLVALFINKTQFSQFKADVVTDFKTILISRKDLSSLKGRTFNVSYYGEHESPSDVQTHQIRLNFQYTLPIATLRDYITSQQLTKSYPQKSQMLQSLNVFLNDFPKSTPSLITLGSNKTFVQTNKIDLGVGLQGLRGFFASVRLGTNRVLVNVNITHSAFFAKIALVDLMKFERDDKTSQRSDWFAY</sequence>
<proteinExistence type="predicted"/>
<gene>
    <name evidence="3" type="ORF">UCREL1_5128</name>
</gene>
<dbReference type="AlphaFoldDB" id="M7SN70"/>
<dbReference type="KEGG" id="ela:UCREL1_5128"/>
<dbReference type="SMART" id="SM01163">
    <property type="entry name" value="DUF1785"/>
    <property type="match status" value="1"/>
</dbReference>
<evidence type="ECO:0000256" key="1">
    <source>
        <dbReference type="SAM" id="MobiDB-lite"/>
    </source>
</evidence>
<dbReference type="EMBL" id="KB706336">
    <property type="protein sequence ID" value="EMR67859.1"/>
    <property type="molecule type" value="Genomic_DNA"/>
</dbReference>
<accession>M7SN70</accession>
<dbReference type="InterPro" id="IPR014811">
    <property type="entry name" value="ArgoL1"/>
</dbReference>
<dbReference type="eggNOG" id="KOG1041">
    <property type="taxonomic scope" value="Eukaryota"/>
</dbReference>
<dbReference type="PANTHER" id="PTHR22891">
    <property type="entry name" value="EUKARYOTIC TRANSLATION INITIATION FACTOR 2C"/>
    <property type="match status" value="1"/>
</dbReference>
<keyword evidence="4" id="KW-1185">Reference proteome</keyword>
<dbReference type="HOGENOM" id="CLU_990551_0_0_1"/>
<reference evidence="4" key="1">
    <citation type="journal article" date="2013" name="Genome Announc.">
        <title>Draft genome sequence of the grapevine dieback fungus Eutypa lata UCR-EL1.</title>
        <authorList>
            <person name="Blanco-Ulate B."/>
            <person name="Rolshausen P.E."/>
            <person name="Cantu D."/>
        </authorList>
    </citation>
    <scope>NUCLEOTIDE SEQUENCE [LARGE SCALE GENOMIC DNA]</scope>
    <source>
        <strain evidence="4">UCR-EL1</strain>
    </source>
</reference>
<dbReference type="OrthoDB" id="10252740at2759"/>
<dbReference type="Pfam" id="PF16486">
    <property type="entry name" value="ArgoN"/>
    <property type="match status" value="1"/>
</dbReference>
<evidence type="ECO:0000313" key="4">
    <source>
        <dbReference type="Proteomes" id="UP000012174"/>
    </source>
</evidence>
<evidence type="ECO:0000259" key="2">
    <source>
        <dbReference type="SMART" id="SM01163"/>
    </source>
</evidence>
<dbReference type="Proteomes" id="UP000012174">
    <property type="component" value="Unassembled WGS sequence"/>
</dbReference>
<dbReference type="STRING" id="1287681.M7SN70"/>
<evidence type="ECO:0000313" key="3">
    <source>
        <dbReference type="EMBL" id="EMR67859.1"/>
    </source>
</evidence>
<dbReference type="InterPro" id="IPR032474">
    <property type="entry name" value="Argonaute_N"/>
</dbReference>
<feature type="domain" description="Argonaute linker 1" evidence="2">
    <location>
        <begin position="206"/>
        <end position="257"/>
    </location>
</feature>
<organism evidence="3 4">
    <name type="scientific">Eutypa lata (strain UCR-EL1)</name>
    <name type="common">Grapevine dieback disease fungus</name>
    <name type="synonym">Eutypa armeniacae</name>
    <dbReference type="NCBI Taxonomy" id="1287681"/>
    <lineage>
        <taxon>Eukaryota</taxon>
        <taxon>Fungi</taxon>
        <taxon>Dikarya</taxon>
        <taxon>Ascomycota</taxon>
        <taxon>Pezizomycotina</taxon>
        <taxon>Sordariomycetes</taxon>
        <taxon>Xylariomycetidae</taxon>
        <taxon>Xylariales</taxon>
        <taxon>Diatrypaceae</taxon>
        <taxon>Eutypa</taxon>
    </lineage>
</organism>